<evidence type="ECO:0000313" key="4">
    <source>
        <dbReference type="EMBL" id="RNL86194.1"/>
    </source>
</evidence>
<dbReference type="SUPFAM" id="SSF47413">
    <property type="entry name" value="lambda repressor-like DNA-binding domains"/>
    <property type="match status" value="1"/>
</dbReference>
<feature type="compositionally biased region" description="Basic and acidic residues" evidence="1">
    <location>
        <begin position="11"/>
        <end position="20"/>
    </location>
</feature>
<dbReference type="Gene3D" id="1.10.260.40">
    <property type="entry name" value="lambda repressor-like DNA-binding domains"/>
    <property type="match status" value="1"/>
</dbReference>
<comment type="caution">
    <text evidence="4">The sequence shown here is derived from an EMBL/GenBank/DDBJ whole genome shotgun (WGS) entry which is preliminary data.</text>
</comment>
<feature type="region of interest" description="Disordered" evidence="1">
    <location>
        <begin position="177"/>
        <end position="219"/>
    </location>
</feature>
<dbReference type="EMBL" id="RJMB01000004">
    <property type="protein sequence ID" value="RNL86194.1"/>
    <property type="molecule type" value="Genomic_DNA"/>
</dbReference>
<feature type="domain" description="Cytoskeleton protein RodZ-like C-terminal" evidence="3">
    <location>
        <begin position="224"/>
        <end position="293"/>
    </location>
</feature>
<organism evidence="4 5">
    <name type="scientific">Halostreptopolyspora alba</name>
    <dbReference type="NCBI Taxonomy" id="2487137"/>
    <lineage>
        <taxon>Bacteria</taxon>
        <taxon>Bacillati</taxon>
        <taxon>Actinomycetota</taxon>
        <taxon>Actinomycetes</taxon>
        <taxon>Streptosporangiales</taxon>
        <taxon>Nocardiopsidaceae</taxon>
        <taxon>Halostreptopolyspora</taxon>
    </lineage>
</organism>
<feature type="transmembrane region" description="Helical" evidence="2">
    <location>
        <begin position="146"/>
        <end position="167"/>
    </location>
</feature>
<dbReference type="OrthoDB" id="5243487at2"/>
<feature type="region of interest" description="Disordered" evidence="1">
    <location>
        <begin position="1"/>
        <end position="20"/>
    </location>
</feature>
<dbReference type="PANTHER" id="PTHR34475:SF1">
    <property type="entry name" value="CYTOSKELETON PROTEIN RODZ"/>
    <property type="match status" value="1"/>
</dbReference>
<dbReference type="InterPro" id="IPR010982">
    <property type="entry name" value="Lambda_DNA-bd_dom_sf"/>
</dbReference>
<accession>A0A3N0EED4</accession>
<keyword evidence="2" id="KW-0812">Transmembrane</keyword>
<keyword evidence="5" id="KW-1185">Reference proteome</keyword>
<sequence length="303" mass="32288">MTTIGQTLAAAREESGHTLEEISDRTRIRRTVLAAMERDDFAPCGGDFYARGHIRAVCREVGIDPAPLVAQFNERNAEAPPPMTAAPGPEAGRRGATAESGAAEHPARPDETGDTLQYAGSAGRDEAGGEGAATTETTAPRTRRRFWPLLIAAAIVVAAVIAGVQVWPERGLPWEGSTFPLTENTRSGPTPTGAAPAEEKAGAMPAEARDPQSPQEEVDDVRVRLRAHERMWIRVTDADGGDVFTGVLTDGSQKDWSHPEELRMHLGNAGAARIEVNGERLGSPGPEGEVANLVFDSEGMRSR</sequence>
<gene>
    <name evidence="4" type="ORF">EFW17_06665</name>
</gene>
<dbReference type="GO" id="GO:0003677">
    <property type="term" value="F:DNA binding"/>
    <property type="evidence" value="ECO:0007669"/>
    <property type="project" value="InterPro"/>
</dbReference>
<keyword evidence="2" id="KW-1133">Transmembrane helix</keyword>
<dbReference type="AlphaFoldDB" id="A0A3N0EED4"/>
<proteinExistence type="predicted"/>
<evidence type="ECO:0000259" key="3">
    <source>
        <dbReference type="Pfam" id="PF13464"/>
    </source>
</evidence>
<keyword evidence="2" id="KW-0472">Membrane</keyword>
<evidence type="ECO:0000256" key="1">
    <source>
        <dbReference type="SAM" id="MobiDB-lite"/>
    </source>
</evidence>
<reference evidence="4 5" key="1">
    <citation type="submission" date="2018-11" db="EMBL/GenBank/DDBJ databases">
        <title>The genome draft of YIM 96095.</title>
        <authorList>
            <person name="Tang S.-K."/>
            <person name="Chunyu W.-X."/>
            <person name="Feng Y.-Z."/>
        </authorList>
    </citation>
    <scope>NUCLEOTIDE SEQUENCE [LARGE SCALE GENOMIC DNA]</scope>
    <source>
        <strain evidence="4 5">YIM 96095</strain>
    </source>
</reference>
<feature type="region of interest" description="Disordered" evidence="1">
    <location>
        <begin position="279"/>
        <end position="303"/>
    </location>
</feature>
<evidence type="ECO:0000313" key="5">
    <source>
        <dbReference type="Proteomes" id="UP000269198"/>
    </source>
</evidence>
<evidence type="ECO:0000256" key="2">
    <source>
        <dbReference type="SAM" id="Phobius"/>
    </source>
</evidence>
<feature type="compositionally biased region" description="Low complexity" evidence="1">
    <location>
        <begin position="85"/>
        <end position="99"/>
    </location>
</feature>
<dbReference type="InterPro" id="IPR025194">
    <property type="entry name" value="RodZ-like_C"/>
</dbReference>
<dbReference type="InterPro" id="IPR050400">
    <property type="entry name" value="Bact_Cytoskel_RodZ"/>
</dbReference>
<feature type="compositionally biased region" description="Polar residues" evidence="1">
    <location>
        <begin position="179"/>
        <end position="190"/>
    </location>
</feature>
<dbReference type="Pfam" id="PF13464">
    <property type="entry name" value="RodZ_C"/>
    <property type="match status" value="1"/>
</dbReference>
<dbReference type="Proteomes" id="UP000269198">
    <property type="component" value="Unassembled WGS sequence"/>
</dbReference>
<protein>
    <submittedName>
        <fullName evidence="4">Helix-turn-helix domain-containing protein</fullName>
    </submittedName>
</protein>
<dbReference type="RefSeq" id="WP_123200391.1">
    <property type="nucleotide sequence ID" value="NZ_RJMB01000004.1"/>
</dbReference>
<feature type="region of interest" description="Disordered" evidence="1">
    <location>
        <begin position="74"/>
        <end position="139"/>
    </location>
</feature>
<name>A0A3N0EED4_9ACTN</name>
<dbReference type="PANTHER" id="PTHR34475">
    <property type="match status" value="1"/>
</dbReference>
<dbReference type="Pfam" id="PF13413">
    <property type="entry name" value="HTH_25"/>
    <property type="match status" value="1"/>
</dbReference>